<dbReference type="EMBL" id="LVVY01000062">
    <property type="protein sequence ID" value="OAM79652.1"/>
    <property type="molecule type" value="Genomic_DNA"/>
</dbReference>
<dbReference type="PROSITE" id="PS51736">
    <property type="entry name" value="RECOMBINASES_3"/>
    <property type="match status" value="1"/>
</dbReference>
<feature type="domain" description="Resolvase/invertase-type recombinase catalytic" evidence="6">
    <location>
        <begin position="8"/>
        <end position="142"/>
    </location>
</feature>
<dbReference type="Pfam" id="PF00239">
    <property type="entry name" value="Resolvase"/>
    <property type="match status" value="1"/>
</dbReference>
<dbReference type="InterPro" id="IPR006119">
    <property type="entry name" value="Resolv_N"/>
</dbReference>
<dbReference type="CDD" id="cd03768">
    <property type="entry name" value="SR_ResInv"/>
    <property type="match status" value="1"/>
</dbReference>
<evidence type="ECO:0000259" key="6">
    <source>
        <dbReference type="PROSITE" id="PS51736"/>
    </source>
</evidence>
<evidence type="ECO:0000256" key="2">
    <source>
        <dbReference type="ARBA" id="ARBA00022908"/>
    </source>
</evidence>
<dbReference type="Proteomes" id="UP000078389">
    <property type="component" value="Unassembled WGS sequence"/>
</dbReference>
<protein>
    <submittedName>
        <fullName evidence="7">DNA invertase</fullName>
    </submittedName>
</protein>
<reference evidence="7 8" key="1">
    <citation type="submission" date="2016-03" db="EMBL/GenBank/DDBJ databases">
        <title>Genome sequencing of Devosia sp. S37.</title>
        <authorList>
            <person name="Mohd Nor M."/>
        </authorList>
    </citation>
    <scope>NUCLEOTIDE SEQUENCE [LARGE SCALE GENOMIC DNA]</scope>
    <source>
        <strain evidence="7 8">S37</strain>
    </source>
</reference>
<dbReference type="GO" id="GO:0000150">
    <property type="term" value="F:DNA strand exchange activity"/>
    <property type="evidence" value="ECO:0007669"/>
    <property type="project" value="InterPro"/>
</dbReference>
<evidence type="ECO:0000256" key="1">
    <source>
        <dbReference type="ARBA" id="ARBA00009913"/>
    </source>
</evidence>
<dbReference type="SUPFAM" id="SSF46689">
    <property type="entry name" value="Homeodomain-like"/>
    <property type="match status" value="1"/>
</dbReference>
<sequence length="192" mass="20702">MTKTATGQTIGYARTSTVDQIAGLEAQVTELTAAGVDRLFTEQVSSVAERAQLDAAMAYAREGDSFVVTKLDRLARSVSDLVAIADVLRAKGVALRILSPDIDTSTPMGQLMLNLLAAIAQFERQIMLERQREGIAKAKREGRYAGRQKTAQRHAAKVKELAAAGAKPANIAQELRISRSSVYRLLDRGTGS</sequence>
<dbReference type="GO" id="GO:0003677">
    <property type="term" value="F:DNA binding"/>
    <property type="evidence" value="ECO:0007669"/>
    <property type="project" value="UniProtKB-KW"/>
</dbReference>
<dbReference type="OrthoDB" id="9800103at2"/>
<dbReference type="RefSeq" id="WP_067451540.1">
    <property type="nucleotide sequence ID" value="NZ_LVVY01000062.1"/>
</dbReference>
<evidence type="ECO:0000313" key="8">
    <source>
        <dbReference type="Proteomes" id="UP000078389"/>
    </source>
</evidence>
<organism evidence="7 8">
    <name type="scientific">Devosia elaeis</name>
    <dbReference type="NCBI Taxonomy" id="1770058"/>
    <lineage>
        <taxon>Bacteria</taxon>
        <taxon>Pseudomonadati</taxon>
        <taxon>Pseudomonadota</taxon>
        <taxon>Alphaproteobacteria</taxon>
        <taxon>Hyphomicrobiales</taxon>
        <taxon>Devosiaceae</taxon>
        <taxon>Devosia</taxon>
    </lineage>
</organism>
<proteinExistence type="inferred from homology"/>
<keyword evidence="2" id="KW-0229">DNA integration</keyword>
<comment type="similarity">
    <text evidence="1">Belongs to the site-specific recombinase resolvase family.</text>
</comment>
<evidence type="ECO:0000256" key="3">
    <source>
        <dbReference type="ARBA" id="ARBA00023125"/>
    </source>
</evidence>
<dbReference type="InterPro" id="IPR009057">
    <property type="entry name" value="Homeodomain-like_sf"/>
</dbReference>
<dbReference type="Gene3D" id="3.40.50.1390">
    <property type="entry name" value="Resolvase, N-terminal catalytic domain"/>
    <property type="match status" value="1"/>
</dbReference>
<dbReference type="SUPFAM" id="SSF53041">
    <property type="entry name" value="Resolvase-like"/>
    <property type="match status" value="1"/>
</dbReference>
<dbReference type="PROSITE" id="PS00398">
    <property type="entry name" value="RECOMBINASES_2"/>
    <property type="match status" value="1"/>
</dbReference>
<evidence type="ECO:0000256" key="4">
    <source>
        <dbReference type="ARBA" id="ARBA00023172"/>
    </source>
</evidence>
<dbReference type="PANTHER" id="PTHR30461:SF26">
    <property type="entry name" value="RESOLVASE HOMOLOG YNEB"/>
    <property type="match status" value="1"/>
</dbReference>
<gene>
    <name evidence="7" type="ORF">A3840_02825</name>
</gene>
<feature type="active site" description="O-(5'-phospho-DNA)-serine intermediate" evidence="5">
    <location>
        <position position="16"/>
    </location>
</feature>
<keyword evidence="3" id="KW-0238">DNA-binding</keyword>
<dbReference type="InterPro" id="IPR050639">
    <property type="entry name" value="SSR_resolvase"/>
</dbReference>
<dbReference type="PANTHER" id="PTHR30461">
    <property type="entry name" value="DNA-INVERTASE FROM LAMBDOID PROPHAGE"/>
    <property type="match status" value="1"/>
</dbReference>
<evidence type="ECO:0000256" key="5">
    <source>
        <dbReference type="PIRSR" id="PIRSR606118-50"/>
    </source>
</evidence>
<evidence type="ECO:0000313" key="7">
    <source>
        <dbReference type="EMBL" id="OAM79652.1"/>
    </source>
</evidence>
<keyword evidence="8" id="KW-1185">Reference proteome</keyword>
<dbReference type="Pfam" id="PF13384">
    <property type="entry name" value="HTH_23"/>
    <property type="match status" value="1"/>
</dbReference>
<dbReference type="InterPro" id="IPR006118">
    <property type="entry name" value="Recombinase_CS"/>
</dbReference>
<dbReference type="SMART" id="SM00857">
    <property type="entry name" value="Resolvase"/>
    <property type="match status" value="1"/>
</dbReference>
<dbReference type="Gene3D" id="1.10.10.60">
    <property type="entry name" value="Homeodomain-like"/>
    <property type="match status" value="1"/>
</dbReference>
<keyword evidence="4" id="KW-0233">DNA recombination</keyword>
<accession>A0A178I2W2</accession>
<dbReference type="GO" id="GO:0015074">
    <property type="term" value="P:DNA integration"/>
    <property type="evidence" value="ECO:0007669"/>
    <property type="project" value="UniProtKB-KW"/>
</dbReference>
<name>A0A178I2W2_9HYPH</name>
<dbReference type="STRING" id="1770058.A3840_02825"/>
<dbReference type="AlphaFoldDB" id="A0A178I2W2"/>
<comment type="caution">
    <text evidence="7">The sequence shown here is derived from an EMBL/GenBank/DDBJ whole genome shotgun (WGS) entry which is preliminary data.</text>
</comment>
<dbReference type="InterPro" id="IPR036162">
    <property type="entry name" value="Resolvase-like_N_sf"/>
</dbReference>